<feature type="transmembrane region" description="Helical" evidence="2">
    <location>
        <begin position="131"/>
        <end position="148"/>
    </location>
</feature>
<feature type="transmembrane region" description="Helical" evidence="2">
    <location>
        <begin position="482"/>
        <end position="505"/>
    </location>
</feature>
<dbReference type="InterPro" id="IPR046623">
    <property type="entry name" value="DUF6536"/>
</dbReference>
<keyword evidence="2" id="KW-0812">Transmembrane</keyword>
<evidence type="ECO:0000313" key="5">
    <source>
        <dbReference type="Proteomes" id="UP000537989"/>
    </source>
</evidence>
<evidence type="ECO:0000256" key="1">
    <source>
        <dbReference type="SAM" id="MobiDB-lite"/>
    </source>
</evidence>
<accession>A0AAN6C5Y2</accession>
<sequence length="781" mass="87560">MAPYSGWKQTAVYLTGLVTTLTTFLIVMLFVSLFALKRDNGSRGSGSKRPDALGQSILHEGNCDTTARANLWIHLAINVIGTGVLASSNFFMQSLVAPTRKEVDAAHKEGQWLEIGVQSLKNIRFLGWRKVLFWSLFSLSSVPLHLVFNGCVLESKSTNGFTLLLGTESLIKGSWQGEPPIANPNQQRYTNRRYVGGGEYMNLENVKRINASIATGSWEKITFPECMKRYNDPEKSLTHWRHLIMVIYDYDDLWRNSTDGWKLSQVYKNTTNMTDINTVNPLWAVDGFTRTGNRNNYGNGAITEPDQYYFYSSYGDSWQASFWQTPIWDMSGLINFLDPTTGILVMDPEVYKSQYRVMVADHCWSEKYQAPCRLTIANSLLLIVCIMCALKCTLCFLVLKLRVWGDDNPLMTPGDAIASFLARPCEETRGMCTLSLEDLKKRPASTELALGDTTQGYKMLQGPRQWQRTSVRKFGKAVPRNIWILSSLLIGSSLIVAATMLGISLRGQSLWADKMKRSDARFGHSPTNEEVRNDTLEGFALLPLTMVANLPQLILSICYLAYNGLFTRMLAEFEWSKYSVGFRSLRVTEPKGSQNSTYRLQLPYRFSIPLVIVSIALHWLYSNCIYVSNYEALSPGYPYTKTVTIGLQFSSKAILVSFVISVCVAITPIFLANVKLPGIIVVSGGNSAVISAACHYPSRKLKSLSRATSKYSLRGNEYDNMSARLIVDEDAEELEDVARKKVKWGRLSTGKSEDSQVGHLGFGTEDQDVDRPVEGEHYSGL</sequence>
<feature type="region of interest" description="Disordered" evidence="1">
    <location>
        <begin position="745"/>
        <end position="781"/>
    </location>
</feature>
<keyword evidence="5" id="KW-1185">Reference proteome</keyword>
<keyword evidence="2" id="KW-0472">Membrane</keyword>
<evidence type="ECO:0000259" key="3">
    <source>
        <dbReference type="Pfam" id="PF20163"/>
    </source>
</evidence>
<feature type="transmembrane region" description="Helical" evidence="2">
    <location>
        <begin position="12"/>
        <end position="36"/>
    </location>
</feature>
<dbReference type="EMBL" id="JAAMOD010000061">
    <property type="protein sequence ID" value="KAF5243324.1"/>
    <property type="molecule type" value="Genomic_DNA"/>
</dbReference>
<dbReference type="PANTHER" id="PTHR35395">
    <property type="entry name" value="DUF6536 DOMAIN-CONTAINING PROTEIN"/>
    <property type="match status" value="1"/>
</dbReference>
<keyword evidence="2" id="KW-1133">Transmembrane helix</keyword>
<feature type="domain" description="DUF6536" evidence="3">
    <location>
        <begin position="7"/>
        <end position="170"/>
    </location>
</feature>
<gene>
    <name evidence="4" type="ORF">FAUST_2893</name>
</gene>
<feature type="transmembrane region" description="Helical" evidence="2">
    <location>
        <begin position="539"/>
        <end position="562"/>
    </location>
</feature>
<evidence type="ECO:0000313" key="4">
    <source>
        <dbReference type="EMBL" id="KAF5243324.1"/>
    </source>
</evidence>
<reference evidence="4 5" key="1">
    <citation type="submission" date="2020-02" db="EMBL/GenBank/DDBJ databases">
        <title>Identification and distribution of gene clusters putatively required for synthesis of sphingolipid metabolism inhibitors in phylogenetically diverse species of the filamentous fungus Fusarium.</title>
        <authorList>
            <person name="Kim H.-S."/>
            <person name="Busman M."/>
            <person name="Brown D.W."/>
            <person name="Divon H."/>
            <person name="Uhlig S."/>
            <person name="Proctor R.H."/>
        </authorList>
    </citation>
    <scope>NUCLEOTIDE SEQUENCE [LARGE SCALE GENOMIC DNA]</scope>
    <source>
        <strain evidence="4 5">NRRL 2903</strain>
    </source>
</reference>
<feature type="transmembrane region" description="Helical" evidence="2">
    <location>
        <begin position="380"/>
        <end position="399"/>
    </location>
</feature>
<feature type="compositionally biased region" description="Basic and acidic residues" evidence="1">
    <location>
        <begin position="769"/>
        <end position="781"/>
    </location>
</feature>
<name>A0AAN6C5Y2_FUSAU</name>
<dbReference type="Pfam" id="PF20163">
    <property type="entry name" value="DUF6536"/>
    <property type="match status" value="1"/>
</dbReference>
<comment type="caution">
    <text evidence="4">The sequence shown here is derived from an EMBL/GenBank/DDBJ whole genome shotgun (WGS) entry which is preliminary data.</text>
</comment>
<feature type="transmembrane region" description="Helical" evidence="2">
    <location>
        <begin position="653"/>
        <end position="672"/>
    </location>
</feature>
<organism evidence="4 5">
    <name type="scientific">Fusarium austroamericanum</name>
    <dbReference type="NCBI Taxonomy" id="282268"/>
    <lineage>
        <taxon>Eukaryota</taxon>
        <taxon>Fungi</taxon>
        <taxon>Dikarya</taxon>
        <taxon>Ascomycota</taxon>
        <taxon>Pezizomycotina</taxon>
        <taxon>Sordariomycetes</taxon>
        <taxon>Hypocreomycetidae</taxon>
        <taxon>Hypocreales</taxon>
        <taxon>Nectriaceae</taxon>
        <taxon>Fusarium</taxon>
    </lineage>
</organism>
<proteinExistence type="predicted"/>
<dbReference type="AlphaFoldDB" id="A0AAN6C5Y2"/>
<dbReference type="PANTHER" id="PTHR35395:SF1">
    <property type="entry name" value="DUF6536 DOMAIN-CONTAINING PROTEIN"/>
    <property type="match status" value="1"/>
</dbReference>
<protein>
    <recommendedName>
        <fullName evidence="3">DUF6536 domain-containing protein</fullName>
    </recommendedName>
</protein>
<dbReference type="Proteomes" id="UP000537989">
    <property type="component" value="Unassembled WGS sequence"/>
</dbReference>
<evidence type="ECO:0000256" key="2">
    <source>
        <dbReference type="SAM" id="Phobius"/>
    </source>
</evidence>
<feature type="transmembrane region" description="Helical" evidence="2">
    <location>
        <begin position="678"/>
        <end position="696"/>
    </location>
</feature>